<keyword evidence="2" id="KW-0812">Transmembrane</keyword>
<gene>
    <name evidence="3" type="ORF">M430DRAFT_45845</name>
</gene>
<feature type="region of interest" description="Disordered" evidence="1">
    <location>
        <begin position="18"/>
        <end position="45"/>
    </location>
</feature>
<organism evidence="3 4">
    <name type="scientific">Amorphotheca resinae ATCC 22711</name>
    <dbReference type="NCBI Taxonomy" id="857342"/>
    <lineage>
        <taxon>Eukaryota</taxon>
        <taxon>Fungi</taxon>
        <taxon>Dikarya</taxon>
        <taxon>Ascomycota</taxon>
        <taxon>Pezizomycotina</taxon>
        <taxon>Leotiomycetes</taxon>
        <taxon>Helotiales</taxon>
        <taxon>Amorphothecaceae</taxon>
        <taxon>Amorphotheca</taxon>
    </lineage>
</organism>
<feature type="transmembrane region" description="Helical" evidence="2">
    <location>
        <begin position="61"/>
        <end position="87"/>
    </location>
</feature>
<evidence type="ECO:0000256" key="1">
    <source>
        <dbReference type="SAM" id="MobiDB-lite"/>
    </source>
</evidence>
<name>A0A2T3APS9_AMORE</name>
<dbReference type="AlphaFoldDB" id="A0A2T3APS9"/>
<accession>A0A2T3APS9</accession>
<evidence type="ECO:0000313" key="4">
    <source>
        <dbReference type="Proteomes" id="UP000241818"/>
    </source>
</evidence>
<keyword evidence="2" id="KW-1133">Transmembrane helix</keyword>
<keyword evidence="2" id="KW-0472">Membrane</keyword>
<protein>
    <submittedName>
        <fullName evidence="3">Uncharacterized protein</fullName>
    </submittedName>
</protein>
<evidence type="ECO:0000256" key="2">
    <source>
        <dbReference type="SAM" id="Phobius"/>
    </source>
</evidence>
<dbReference type="GeneID" id="36575878"/>
<dbReference type="Proteomes" id="UP000241818">
    <property type="component" value="Unassembled WGS sequence"/>
</dbReference>
<evidence type="ECO:0000313" key="3">
    <source>
        <dbReference type="EMBL" id="PSS07015.1"/>
    </source>
</evidence>
<keyword evidence="4" id="KW-1185">Reference proteome</keyword>
<proteinExistence type="predicted"/>
<dbReference type="EMBL" id="KZ679019">
    <property type="protein sequence ID" value="PSS07015.1"/>
    <property type="molecule type" value="Genomic_DNA"/>
</dbReference>
<dbReference type="InParanoid" id="A0A2T3APS9"/>
<dbReference type="RefSeq" id="XP_024716671.1">
    <property type="nucleotide sequence ID" value="XM_024867797.1"/>
</dbReference>
<reference evidence="3 4" key="1">
    <citation type="journal article" date="2018" name="New Phytol.">
        <title>Comparative genomics and transcriptomics depict ericoid mycorrhizal fungi as versatile saprotrophs and plant mutualists.</title>
        <authorList>
            <person name="Martino E."/>
            <person name="Morin E."/>
            <person name="Grelet G.A."/>
            <person name="Kuo A."/>
            <person name="Kohler A."/>
            <person name="Daghino S."/>
            <person name="Barry K.W."/>
            <person name="Cichocki N."/>
            <person name="Clum A."/>
            <person name="Dockter R.B."/>
            <person name="Hainaut M."/>
            <person name="Kuo R.C."/>
            <person name="LaButti K."/>
            <person name="Lindahl B.D."/>
            <person name="Lindquist E.A."/>
            <person name="Lipzen A."/>
            <person name="Khouja H.R."/>
            <person name="Magnuson J."/>
            <person name="Murat C."/>
            <person name="Ohm R.A."/>
            <person name="Singer S.W."/>
            <person name="Spatafora J.W."/>
            <person name="Wang M."/>
            <person name="Veneault-Fourrey C."/>
            <person name="Henrissat B."/>
            <person name="Grigoriev I.V."/>
            <person name="Martin F.M."/>
            <person name="Perotto S."/>
        </authorList>
    </citation>
    <scope>NUCLEOTIDE SEQUENCE [LARGE SCALE GENOMIC DNA]</scope>
    <source>
        <strain evidence="3 4">ATCC 22711</strain>
    </source>
</reference>
<sequence length="148" mass="16160">MEQISPNRYHAYSNPAEANWRPQIPTGYSNGGAHNGGEPDGEKSYFEEDRKKTICGLSPKIFWILVAVSITLVIGGAIGGGVAAAVLKKHHKAAGLVISLFHPFTLLDPLNFELYTSIHFLSASSNHNQQYSHLTWAQGYNLLLNALA</sequence>